<dbReference type="KEGG" id="tep:TepRe1_2543"/>
<dbReference type="InterPro" id="IPR051258">
    <property type="entry name" value="Diverse_Substrate_Transporter"/>
</dbReference>
<comment type="similarity">
    <text evidence="2">Belongs to the EamA transporter family.</text>
</comment>
<dbReference type="PANTHER" id="PTHR42920:SF5">
    <property type="entry name" value="EAMA DOMAIN-CONTAINING PROTEIN"/>
    <property type="match status" value="1"/>
</dbReference>
<evidence type="ECO:0000256" key="3">
    <source>
        <dbReference type="ARBA" id="ARBA00022475"/>
    </source>
</evidence>
<keyword evidence="3" id="KW-1003">Cell membrane</keyword>
<keyword evidence="6 7" id="KW-0472">Membrane</keyword>
<keyword evidence="10" id="KW-1185">Reference proteome</keyword>
<dbReference type="Proteomes" id="UP000010802">
    <property type="component" value="Chromosome"/>
</dbReference>
<feature type="transmembrane region" description="Helical" evidence="7">
    <location>
        <begin position="235"/>
        <end position="257"/>
    </location>
</feature>
<evidence type="ECO:0000256" key="7">
    <source>
        <dbReference type="SAM" id="Phobius"/>
    </source>
</evidence>
<feature type="transmembrane region" description="Helical" evidence="7">
    <location>
        <begin position="117"/>
        <end position="135"/>
    </location>
</feature>
<dbReference type="InterPro" id="IPR037185">
    <property type="entry name" value="EmrE-like"/>
</dbReference>
<dbReference type="Gene3D" id="1.10.3730.20">
    <property type="match status" value="1"/>
</dbReference>
<dbReference type="AlphaFoldDB" id="F4LUJ7"/>
<gene>
    <name evidence="9" type="ordered locus">TEPIRE1_2741</name>
</gene>
<dbReference type="SUPFAM" id="SSF103481">
    <property type="entry name" value="Multidrug resistance efflux transporter EmrE"/>
    <property type="match status" value="2"/>
</dbReference>
<evidence type="ECO:0000256" key="5">
    <source>
        <dbReference type="ARBA" id="ARBA00022989"/>
    </source>
</evidence>
<evidence type="ECO:0000256" key="2">
    <source>
        <dbReference type="ARBA" id="ARBA00007362"/>
    </source>
</evidence>
<dbReference type="GO" id="GO:0005886">
    <property type="term" value="C:plasma membrane"/>
    <property type="evidence" value="ECO:0007669"/>
    <property type="project" value="UniProtKB-SubCell"/>
</dbReference>
<dbReference type="HOGENOM" id="CLU_927018_0_0_9"/>
<dbReference type="PANTHER" id="PTHR42920">
    <property type="entry name" value="OS03G0707200 PROTEIN-RELATED"/>
    <property type="match status" value="1"/>
</dbReference>
<dbReference type="eggNOG" id="COG0697">
    <property type="taxonomic scope" value="Bacteria"/>
</dbReference>
<evidence type="ECO:0000256" key="4">
    <source>
        <dbReference type="ARBA" id="ARBA00022692"/>
    </source>
</evidence>
<dbReference type="KEGG" id="tae:TepiRe1_2741"/>
<feature type="domain" description="EamA" evidence="8">
    <location>
        <begin position="2"/>
        <end position="132"/>
    </location>
</feature>
<feature type="transmembrane region" description="Helical" evidence="7">
    <location>
        <begin position="30"/>
        <end position="50"/>
    </location>
</feature>
<reference evidence="10" key="1">
    <citation type="journal article" date="2013" name="Genome Announc.">
        <title>First genome sequence of a syntrophic acetate-oxidizing bacterium, Tepidanaerobacter acetatoxydans strain Re1.</title>
        <authorList>
            <person name="Manzoor S."/>
            <person name="Bongcam-Rudloff E."/>
            <person name="Schnurer A."/>
            <person name="Muller B."/>
        </authorList>
    </citation>
    <scope>NUCLEOTIDE SEQUENCE [LARGE SCALE GENOMIC DNA]</scope>
    <source>
        <strain evidence="10">Re1</strain>
    </source>
</reference>
<feature type="transmembrane region" description="Helical" evidence="7">
    <location>
        <begin position="179"/>
        <end position="198"/>
    </location>
</feature>
<dbReference type="OrthoDB" id="9814238at2"/>
<evidence type="ECO:0000313" key="10">
    <source>
        <dbReference type="Proteomes" id="UP000010802"/>
    </source>
</evidence>
<keyword evidence="4 7" id="KW-0812">Transmembrane</keyword>
<name>F4LUJ7_TEPAE</name>
<evidence type="ECO:0000259" key="8">
    <source>
        <dbReference type="Pfam" id="PF00892"/>
    </source>
</evidence>
<keyword evidence="5 7" id="KW-1133">Transmembrane helix</keyword>
<dbReference type="Pfam" id="PF00892">
    <property type="entry name" value="EamA"/>
    <property type="match status" value="2"/>
</dbReference>
<dbReference type="EMBL" id="HF563609">
    <property type="protein sequence ID" value="CDI41063.1"/>
    <property type="molecule type" value="Genomic_DNA"/>
</dbReference>
<feature type="transmembrane region" description="Helical" evidence="7">
    <location>
        <begin position="210"/>
        <end position="228"/>
    </location>
</feature>
<sequence>MGFLMILITSVLWSFSGVLIKAVDNNVNAYVLSFSTYVFAVLFLGAYQLIKNKNLKVNFEDPWIWIAAIGKTAGYVFMNLATYLGYAYGVILISPIQTIIMLLISKFYFKERISTKSWGAAVLCMLGIFIIGWNGAPLKDILDIGSIMLLLLYFLSGVGESIHVISEKVLIERMDSISINYSIFMICMLLTCPFPYIFGIDTKLLDFRTIVAMFFLGTIITGLGFYLYTEAMKKISFILAVIEIKMSSLFTLLWAWLFLKEPVTVYIVLGAVLFIVGIILLNLFHEEKAK</sequence>
<dbReference type="InterPro" id="IPR000620">
    <property type="entry name" value="EamA_dom"/>
</dbReference>
<dbReference type="STRING" id="1209989.TepRe1_2543"/>
<comment type="subcellular location">
    <subcellularLocation>
        <location evidence="1">Cell membrane</location>
        <topology evidence="1">Multi-pass membrane protein</topology>
    </subcellularLocation>
</comment>
<evidence type="ECO:0000256" key="1">
    <source>
        <dbReference type="ARBA" id="ARBA00004651"/>
    </source>
</evidence>
<feature type="transmembrane region" description="Helical" evidence="7">
    <location>
        <begin position="86"/>
        <end position="105"/>
    </location>
</feature>
<evidence type="ECO:0000256" key="6">
    <source>
        <dbReference type="ARBA" id="ARBA00023136"/>
    </source>
</evidence>
<organism evidence="9 10">
    <name type="scientific">Tepidanaerobacter acetatoxydans (strain DSM 21804 / JCM 16047 / Re1)</name>
    <dbReference type="NCBI Taxonomy" id="1209989"/>
    <lineage>
        <taxon>Bacteria</taxon>
        <taxon>Bacillati</taxon>
        <taxon>Bacillota</taxon>
        <taxon>Clostridia</taxon>
        <taxon>Thermosediminibacterales</taxon>
        <taxon>Tepidanaerobacteraceae</taxon>
        <taxon>Tepidanaerobacter</taxon>
    </lineage>
</organism>
<accession>F4LUJ7</accession>
<feature type="transmembrane region" description="Helical" evidence="7">
    <location>
        <begin position="141"/>
        <end position="158"/>
    </location>
</feature>
<proteinExistence type="inferred from homology"/>
<evidence type="ECO:0000313" key="9">
    <source>
        <dbReference type="EMBL" id="CDI41063.1"/>
    </source>
</evidence>
<protein>
    <recommendedName>
        <fullName evidence="8">EamA domain-containing protein</fullName>
    </recommendedName>
</protein>
<feature type="domain" description="EamA" evidence="8">
    <location>
        <begin position="150"/>
        <end position="282"/>
    </location>
</feature>
<feature type="transmembrane region" description="Helical" evidence="7">
    <location>
        <begin position="263"/>
        <end position="284"/>
    </location>
</feature>